<dbReference type="Proteomes" id="UP000790347">
    <property type="component" value="Unassembled WGS sequence"/>
</dbReference>
<gene>
    <name evidence="1" type="ORF">DERF_012605</name>
</gene>
<proteinExistence type="predicted"/>
<keyword evidence="2" id="KW-1185">Reference proteome</keyword>
<reference evidence="1" key="2">
    <citation type="journal article" date="2022" name="Res Sq">
        <title>Comparative Genomics Reveals Insights into the Divergent Evolution of Astigmatic Mites and Household Pest Adaptations.</title>
        <authorList>
            <person name="Xiong Q."/>
            <person name="Wan A.T.-Y."/>
            <person name="Liu X.-Y."/>
            <person name="Fung C.S.-H."/>
            <person name="Xiao X."/>
            <person name="Malainual N."/>
            <person name="Hou J."/>
            <person name="Wang L."/>
            <person name="Wang M."/>
            <person name="Yang K."/>
            <person name="Cui Y."/>
            <person name="Leung E."/>
            <person name="Nong W."/>
            <person name="Shin S.-K."/>
            <person name="Au S."/>
            <person name="Jeong K.Y."/>
            <person name="Chew F.T."/>
            <person name="Hui J."/>
            <person name="Leung T.F."/>
            <person name="Tungtrongchitr A."/>
            <person name="Zhong N."/>
            <person name="Liu Z."/>
            <person name="Tsui S."/>
        </authorList>
    </citation>
    <scope>NUCLEOTIDE SEQUENCE</scope>
    <source>
        <strain evidence="1">Derf</strain>
        <tissue evidence="1">Whole organism</tissue>
    </source>
</reference>
<evidence type="ECO:0000313" key="2">
    <source>
        <dbReference type="Proteomes" id="UP000790347"/>
    </source>
</evidence>
<dbReference type="AlphaFoldDB" id="A0A922HUH1"/>
<organism evidence="1 2">
    <name type="scientific">Dermatophagoides farinae</name>
    <name type="common">American house dust mite</name>
    <dbReference type="NCBI Taxonomy" id="6954"/>
    <lineage>
        <taxon>Eukaryota</taxon>
        <taxon>Metazoa</taxon>
        <taxon>Ecdysozoa</taxon>
        <taxon>Arthropoda</taxon>
        <taxon>Chelicerata</taxon>
        <taxon>Arachnida</taxon>
        <taxon>Acari</taxon>
        <taxon>Acariformes</taxon>
        <taxon>Sarcoptiformes</taxon>
        <taxon>Astigmata</taxon>
        <taxon>Psoroptidia</taxon>
        <taxon>Analgoidea</taxon>
        <taxon>Pyroglyphidae</taxon>
        <taxon>Dermatophagoidinae</taxon>
        <taxon>Dermatophagoides</taxon>
    </lineage>
</organism>
<reference evidence="1" key="1">
    <citation type="submission" date="2013-05" db="EMBL/GenBank/DDBJ databases">
        <authorList>
            <person name="Yim A.K.Y."/>
            <person name="Chan T.F."/>
            <person name="Ji K.M."/>
            <person name="Liu X.Y."/>
            <person name="Zhou J.W."/>
            <person name="Li R.Q."/>
            <person name="Yang K.Y."/>
            <person name="Li J."/>
            <person name="Li M."/>
            <person name="Law P.T.W."/>
            <person name="Wu Y.L."/>
            <person name="Cai Z.L."/>
            <person name="Qin H."/>
            <person name="Bao Y."/>
            <person name="Leung R.K.K."/>
            <person name="Ng P.K.S."/>
            <person name="Zou J."/>
            <person name="Zhong X.J."/>
            <person name="Ran P.X."/>
            <person name="Zhong N.S."/>
            <person name="Liu Z.G."/>
            <person name="Tsui S.K.W."/>
        </authorList>
    </citation>
    <scope>NUCLEOTIDE SEQUENCE</scope>
    <source>
        <strain evidence="1">Derf</strain>
        <tissue evidence="1">Whole organism</tissue>
    </source>
</reference>
<comment type="caution">
    <text evidence="1">The sequence shown here is derived from an EMBL/GenBank/DDBJ whole genome shotgun (WGS) entry which is preliminary data.</text>
</comment>
<name>A0A922HUH1_DERFA</name>
<protein>
    <submittedName>
        <fullName evidence="1">Uncharacterized protein</fullName>
    </submittedName>
</protein>
<dbReference type="EMBL" id="ASGP02000006">
    <property type="protein sequence ID" value="KAH9501791.1"/>
    <property type="molecule type" value="Genomic_DNA"/>
</dbReference>
<evidence type="ECO:0000313" key="1">
    <source>
        <dbReference type="EMBL" id="KAH9501791.1"/>
    </source>
</evidence>
<sequence length="69" mass="8141">MCNLTKSKTKRSTQTYTLYYICTLFFTRELSPIWMYQYSNEKIVQTDTKVLPSLYGGSKNKQRISLSDK</sequence>
<accession>A0A922HUH1</accession>